<evidence type="ECO:0000256" key="3">
    <source>
        <dbReference type="PIRSR" id="PIRSR613078-2"/>
    </source>
</evidence>
<keyword evidence="1" id="KW-0378">Hydrolase</keyword>
<dbReference type="SUPFAM" id="SSF53254">
    <property type="entry name" value="Phosphoglycerate mutase-like"/>
    <property type="match status" value="1"/>
</dbReference>
<sequence>MVAKINFYMTRHGKTLLNTLEKVQGWSDSPLTEEGRNVAAYLGRGLDIAFDAVYTSDRGRTIETADIILTESKQTHLKKNSLLDLREFCFGKFEGTPNEEMFGTVMRHLGFETTEEGMMNLGPKGFQLVAEAVSELDETGLSESWAVMEARLLRALDQMIEEQTGDFEKHVLVVTHGMTINSYLTILAPELVDPFIENASITKMVYENGEIRVESVNDTHYILAGQKV</sequence>
<feature type="active site" description="Tele-phosphohistidine intermediate" evidence="2">
    <location>
        <position position="12"/>
    </location>
</feature>
<organism evidence="4 5">
    <name type="scientific">Listeria fleischmannii 1991</name>
    <dbReference type="NCBI Taxonomy" id="1430899"/>
    <lineage>
        <taxon>Bacteria</taxon>
        <taxon>Bacillati</taxon>
        <taxon>Bacillota</taxon>
        <taxon>Bacilli</taxon>
        <taxon>Bacillales</taxon>
        <taxon>Listeriaceae</taxon>
        <taxon>Listeria</taxon>
    </lineage>
</organism>
<gene>
    <name evidence="4" type="ORF">X560_1783</name>
</gene>
<feature type="binding site" evidence="3">
    <location>
        <position position="60"/>
    </location>
    <ligand>
        <name>substrate</name>
    </ligand>
</feature>
<evidence type="ECO:0000313" key="4">
    <source>
        <dbReference type="EMBL" id="KMT59242.1"/>
    </source>
</evidence>
<dbReference type="Proteomes" id="UP000052258">
    <property type="component" value="Unassembled WGS sequence"/>
</dbReference>
<reference evidence="4 5" key="1">
    <citation type="journal article" date="2015" name="Genome Biol. Evol.">
        <title>Comparative Genomics of Listeria Sensu Lato: Genus-Wide Differences in Evolutionary Dynamics and the Progressive Gain of Complex, Potentially Pathogenicity-Related Traits through Lateral Gene Transfer.</title>
        <authorList>
            <person name="Chiara M."/>
            <person name="Caruso M."/>
            <person name="D'Erchia A.M."/>
            <person name="Manzari C."/>
            <person name="Fraccalvieri R."/>
            <person name="Goffredo E."/>
            <person name="Latorre L."/>
            <person name="Miccolupo A."/>
            <person name="Padalino I."/>
            <person name="Santagada G."/>
            <person name="Chiocco D."/>
            <person name="Pesole G."/>
            <person name="Horner D.S."/>
            <person name="Parisi A."/>
        </authorList>
    </citation>
    <scope>NUCLEOTIDE SEQUENCE [LARGE SCALE GENOMIC DNA]</scope>
    <source>
        <strain evidence="4 5">1991</strain>
    </source>
</reference>
<dbReference type="InterPro" id="IPR029033">
    <property type="entry name" value="His_PPase_superfam"/>
</dbReference>
<dbReference type="Gene3D" id="3.40.50.1240">
    <property type="entry name" value="Phosphoglycerate mutase-like"/>
    <property type="match status" value="1"/>
</dbReference>
<keyword evidence="5" id="KW-1185">Reference proteome</keyword>
<name>A0A0J8G951_9LIST</name>
<evidence type="ECO:0000256" key="2">
    <source>
        <dbReference type="PIRSR" id="PIRSR613078-1"/>
    </source>
</evidence>
<dbReference type="GO" id="GO:0043456">
    <property type="term" value="P:regulation of pentose-phosphate shunt"/>
    <property type="evidence" value="ECO:0007669"/>
    <property type="project" value="TreeGrafter"/>
</dbReference>
<dbReference type="GO" id="GO:0005829">
    <property type="term" value="C:cytosol"/>
    <property type="evidence" value="ECO:0007669"/>
    <property type="project" value="TreeGrafter"/>
</dbReference>
<proteinExistence type="predicted"/>
<dbReference type="PANTHER" id="PTHR46517:SF1">
    <property type="entry name" value="FRUCTOSE-2,6-BISPHOSPHATASE TIGAR"/>
    <property type="match status" value="1"/>
</dbReference>
<evidence type="ECO:0000256" key="1">
    <source>
        <dbReference type="ARBA" id="ARBA00022801"/>
    </source>
</evidence>
<feature type="active site" description="Proton donor/acceptor" evidence="2">
    <location>
        <position position="87"/>
    </location>
</feature>
<dbReference type="Pfam" id="PF00300">
    <property type="entry name" value="His_Phos_1"/>
    <property type="match status" value="1"/>
</dbReference>
<dbReference type="InterPro" id="IPR013078">
    <property type="entry name" value="His_Pase_superF_clade-1"/>
</dbReference>
<feature type="binding site" evidence="3">
    <location>
        <begin position="11"/>
        <end position="18"/>
    </location>
    <ligand>
        <name>substrate</name>
    </ligand>
</feature>
<dbReference type="PATRIC" id="fig|1430899.3.peg.1820"/>
<dbReference type="SMART" id="SM00855">
    <property type="entry name" value="PGAM"/>
    <property type="match status" value="1"/>
</dbReference>
<dbReference type="EMBL" id="AZHO01000021">
    <property type="protein sequence ID" value="KMT59242.1"/>
    <property type="molecule type" value="Genomic_DNA"/>
</dbReference>
<dbReference type="CDD" id="cd07067">
    <property type="entry name" value="HP_PGM_like"/>
    <property type="match status" value="1"/>
</dbReference>
<comment type="caution">
    <text evidence="4">The sequence shown here is derived from an EMBL/GenBank/DDBJ whole genome shotgun (WGS) entry which is preliminary data.</text>
</comment>
<accession>A0A0J8G951</accession>
<dbReference type="PANTHER" id="PTHR46517">
    <property type="entry name" value="FRUCTOSE-2,6-BISPHOSPHATASE TIGAR"/>
    <property type="match status" value="1"/>
</dbReference>
<protein>
    <submittedName>
        <fullName evidence="4">Phosphoglycerate mutase</fullName>
    </submittedName>
</protein>
<dbReference type="InterPro" id="IPR051695">
    <property type="entry name" value="Phosphoglycerate_Mutase"/>
</dbReference>
<dbReference type="GO" id="GO:0045820">
    <property type="term" value="P:negative regulation of glycolytic process"/>
    <property type="evidence" value="ECO:0007669"/>
    <property type="project" value="TreeGrafter"/>
</dbReference>
<dbReference type="AlphaFoldDB" id="A0A0J8G951"/>
<evidence type="ECO:0000313" key="5">
    <source>
        <dbReference type="Proteomes" id="UP000052258"/>
    </source>
</evidence>
<dbReference type="GO" id="GO:0004331">
    <property type="term" value="F:fructose-2,6-bisphosphate 2-phosphatase activity"/>
    <property type="evidence" value="ECO:0007669"/>
    <property type="project" value="TreeGrafter"/>
</dbReference>